<name>E3SQN5_9CAUD</name>
<gene>
    <name evidence="1" type="ORF">CYLG_00053</name>
</gene>
<protein>
    <submittedName>
        <fullName evidence="1">Gp42</fullName>
    </submittedName>
</protein>
<dbReference type="KEGG" id="vg:11537985"/>
<dbReference type="RefSeq" id="YP_005087387.1">
    <property type="nucleotide sequence ID" value="NC_016656.1"/>
</dbReference>
<evidence type="ECO:0000313" key="1">
    <source>
        <dbReference type="EMBL" id="ADP00253.1"/>
    </source>
</evidence>
<accession>E3SQN5</accession>
<proteinExistence type="predicted"/>
<evidence type="ECO:0000313" key="2">
    <source>
        <dbReference type="Proteomes" id="UP000006536"/>
    </source>
</evidence>
<keyword evidence="2" id="KW-1185">Reference proteome</keyword>
<dbReference type="GeneID" id="11537985"/>
<dbReference type="EMBL" id="GU071107">
    <property type="protein sequence ID" value="ADP00253.1"/>
    <property type="molecule type" value="Genomic_DNA"/>
</dbReference>
<organism evidence="1 2">
    <name type="scientific">Cyanophage P-SSP2</name>
    <dbReference type="NCBI Taxonomy" id="444876"/>
    <lineage>
        <taxon>Viruses</taxon>
        <taxon>Duplodnaviria</taxon>
        <taxon>Heunggongvirae</taxon>
        <taxon>Uroviricota</taxon>
        <taxon>Caudoviricetes</taxon>
        <taxon>Autographivirales</taxon>
        <taxon>Sechaudvirinae</taxon>
        <taxon>Tritonvirus</taxon>
        <taxon>Tritonvirus PSSP2</taxon>
    </lineage>
</organism>
<reference evidence="1 2" key="1">
    <citation type="submission" date="2009-10" db="EMBL/GenBank/DDBJ databases">
        <title>The Genome Sequence of Cyanophage P-SSP2.</title>
        <authorList>
            <consortium name="The Broad Institute Genome Sequencing Platform"/>
            <person name="Henn M.R."/>
            <person name="Sullivan M.S."/>
            <person name="Osburne M.S."/>
            <person name="Levin J."/>
            <person name="Malboeuf C."/>
            <person name="Casali M."/>
            <person name="Russ C."/>
            <person name="Lennon N."/>
            <person name="Erlich R."/>
            <person name="Young S.K."/>
            <person name="Koehrsen M."/>
            <person name="Yandava C."/>
            <person name="Zeng Q."/>
            <person name="Alvarado L."/>
            <person name="Anderson S."/>
            <person name="Berlin A."/>
            <person name="Borenstein D."/>
            <person name="Chen Z."/>
            <person name="Engels R."/>
            <person name="Freedman E."/>
            <person name="Gellesch M."/>
            <person name="Goldberg J."/>
            <person name="Green L."/>
            <person name="Griggs A."/>
            <person name="Gujja S."/>
            <person name="Heiman D."/>
            <person name="Hepburn T."/>
            <person name="Howarth C."/>
            <person name="Jen D."/>
            <person name="Larson L."/>
            <person name="Lewis B."/>
            <person name="Mehta T."/>
            <person name="Park D."/>
            <person name="Pearson M."/>
            <person name="Roberts A."/>
            <person name="Ryan E."/>
            <person name="Saif S."/>
            <person name="Shea T."/>
            <person name="Shenoy N."/>
            <person name="Sisk P."/>
            <person name="Stolte C."/>
            <person name="Sykes S."/>
            <person name="Walk T."/>
            <person name="White J."/>
            <person name="Yu Q."/>
            <person name="Coleman M.L."/>
            <person name="Huang K.H."/>
            <person name="Weigele P.R."/>
            <person name="DeFrancesco A.S."/>
            <person name="Kern S.E."/>
            <person name="Thompson L.R."/>
            <person name="Fu R."/>
            <person name="Hombeck B."/>
            <person name="Chisholm S.W."/>
            <person name="Haas B."/>
            <person name="Nusbaum C."/>
            <person name="Galagan J."/>
            <person name="Birren B."/>
        </authorList>
    </citation>
    <scope>NUCLEOTIDE SEQUENCE [LARGE SCALE GENOMIC DNA]</scope>
    <source>
        <strain evidence="1">Syn26</strain>
    </source>
</reference>
<sequence>MSNYIHPITMEAALAVASNLLPDDRREVEEGHGHDPVVAIPACSQLGDTVYFTLPTGEIAGVAGVQEGGKIWMLCTPAIHKYPLTFAREAKRYVESRQEKLLWNIVDKRNKVHIKLLRFLGFKFLRELKHGPNNLSFMEFCRVFRSTSASS</sequence>
<dbReference type="Proteomes" id="UP000006536">
    <property type="component" value="Segment"/>
</dbReference>
<dbReference type="OrthoDB" id="14923at10239"/>